<feature type="region of interest" description="Disordered" evidence="1">
    <location>
        <begin position="39"/>
        <end position="72"/>
    </location>
</feature>
<sequence>GMVPARRGAAQSIVSVERALRCLERDLRQRCAELLGSEELAVLPDDSQQEGQDESQEASGSPREDKEQDLEATVEAEARAKLPIAESSQLQSLVGLRHAQQRSSLALAEFVELPQKLKMVFDLTKRLGSEVEAQLARSAHAQVLFAADASK</sequence>
<accession>A0A813HQ05</accession>
<evidence type="ECO:0000313" key="2">
    <source>
        <dbReference type="EMBL" id="CAE8640183.1"/>
    </source>
</evidence>
<organism evidence="2 3">
    <name type="scientific">Polarella glacialis</name>
    <name type="common">Dinoflagellate</name>
    <dbReference type="NCBI Taxonomy" id="89957"/>
    <lineage>
        <taxon>Eukaryota</taxon>
        <taxon>Sar</taxon>
        <taxon>Alveolata</taxon>
        <taxon>Dinophyceae</taxon>
        <taxon>Suessiales</taxon>
        <taxon>Suessiaceae</taxon>
        <taxon>Polarella</taxon>
    </lineage>
</organism>
<evidence type="ECO:0000256" key="1">
    <source>
        <dbReference type="SAM" id="MobiDB-lite"/>
    </source>
</evidence>
<reference evidence="2" key="1">
    <citation type="submission" date="2021-02" db="EMBL/GenBank/DDBJ databases">
        <authorList>
            <person name="Dougan E. K."/>
            <person name="Rhodes N."/>
            <person name="Thang M."/>
            <person name="Chan C."/>
        </authorList>
    </citation>
    <scope>NUCLEOTIDE SEQUENCE</scope>
</reference>
<dbReference type="Proteomes" id="UP000626109">
    <property type="component" value="Unassembled WGS sequence"/>
</dbReference>
<dbReference type="EMBL" id="CAJNNW010001661">
    <property type="protein sequence ID" value="CAE8640183.1"/>
    <property type="molecule type" value="Genomic_DNA"/>
</dbReference>
<name>A0A813HQ05_POLGL</name>
<protein>
    <submittedName>
        <fullName evidence="2">Uncharacterized protein</fullName>
    </submittedName>
</protein>
<evidence type="ECO:0000313" key="3">
    <source>
        <dbReference type="Proteomes" id="UP000626109"/>
    </source>
</evidence>
<gene>
    <name evidence="2" type="ORF">PGLA2088_LOCUS2064</name>
</gene>
<proteinExistence type="predicted"/>
<feature type="compositionally biased region" description="Acidic residues" evidence="1">
    <location>
        <begin position="47"/>
        <end position="56"/>
    </location>
</feature>
<comment type="caution">
    <text evidence="2">The sequence shown here is derived from an EMBL/GenBank/DDBJ whole genome shotgun (WGS) entry which is preliminary data.</text>
</comment>
<feature type="non-terminal residue" evidence="2">
    <location>
        <position position="1"/>
    </location>
</feature>
<dbReference type="AlphaFoldDB" id="A0A813HQ05"/>